<keyword evidence="7" id="KW-0805">Transcription regulation</keyword>
<dbReference type="Pfam" id="PF13465">
    <property type="entry name" value="zf-H2C2_2"/>
    <property type="match status" value="1"/>
</dbReference>
<accession>A0A1Y2FW93</accession>
<proteinExistence type="inferred from homology"/>
<evidence type="ECO:0000256" key="7">
    <source>
        <dbReference type="ARBA" id="ARBA00023015"/>
    </source>
</evidence>
<dbReference type="OrthoDB" id="8922241at2759"/>
<keyword evidence="9" id="KW-0804">Transcription</keyword>
<evidence type="ECO:0000313" key="13">
    <source>
        <dbReference type="EMBL" id="ORY86935.1"/>
    </source>
</evidence>
<evidence type="ECO:0000313" key="14">
    <source>
        <dbReference type="Proteomes" id="UP000193685"/>
    </source>
</evidence>
<dbReference type="GO" id="GO:0008270">
    <property type="term" value="F:zinc ion binding"/>
    <property type="evidence" value="ECO:0007669"/>
    <property type="project" value="UniProtKB-KW"/>
</dbReference>
<protein>
    <recommendedName>
        <fullName evidence="12">C2H2-type domain-containing protein</fullName>
    </recommendedName>
</protein>
<dbReference type="InterPro" id="IPR013087">
    <property type="entry name" value="Znf_C2H2_type"/>
</dbReference>
<dbReference type="GO" id="GO:0005634">
    <property type="term" value="C:nucleus"/>
    <property type="evidence" value="ECO:0007669"/>
    <property type="project" value="UniProtKB-SubCell"/>
</dbReference>
<name>A0A1Y2FW93_PROLT</name>
<evidence type="ECO:0000256" key="5">
    <source>
        <dbReference type="ARBA" id="ARBA00022771"/>
    </source>
</evidence>
<keyword evidence="8" id="KW-0238">DNA-binding</keyword>
<keyword evidence="14" id="KW-1185">Reference proteome</keyword>
<evidence type="ECO:0000256" key="9">
    <source>
        <dbReference type="ARBA" id="ARBA00023163"/>
    </source>
</evidence>
<evidence type="ECO:0000259" key="12">
    <source>
        <dbReference type="PROSITE" id="PS50157"/>
    </source>
</evidence>
<keyword evidence="3" id="KW-0479">Metal-binding</keyword>
<dbReference type="PANTHER" id="PTHR23235">
    <property type="entry name" value="KRUEPPEL-LIKE TRANSCRIPTION FACTOR"/>
    <property type="match status" value="1"/>
</dbReference>
<evidence type="ECO:0000256" key="8">
    <source>
        <dbReference type="ARBA" id="ARBA00023125"/>
    </source>
</evidence>
<evidence type="ECO:0000256" key="4">
    <source>
        <dbReference type="ARBA" id="ARBA00022737"/>
    </source>
</evidence>
<dbReference type="GO" id="GO:0000978">
    <property type="term" value="F:RNA polymerase II cis-regulatory region sequence-specific DNA binding"/>
    <property type="evidence" value="ECO:0007669"/>
    <property type="project" value="TreeGrafter"/>
</dbReference>
<comment type="caution">
    <text evidence="13">The sequence shown here is derived from an EMBL/GenBank/DDBJ whole genome shotgun (WGS) entry which is preliminary data.</text>
</comment>
<dbReference type="PROSITE" id="PS00028">
    <property type="entry name" value="ZINC_FINGER_C2H2_1"/>
    <property type="match status" value="1"/>
</dbReference>
<dbReference type="PROSITE" id="PS50157">
    <property type="entry name" value="ZINC_FINGER_C2H2_2"/>
    <property type="match status" value="2"/>
</dbReference>
<feature type="non-terminal residue" evidence="13">
    <location>
        <position position="1"/>
    </location>
</feature>
<dbReference type="RefSeq" id="XP_040727791.1">
    <property type="nucleotide sequence ID" value="XM_040867022.1"/>
</dbReference>
<dbReference type="FunFam" id="3.30.160.60:FF:001156">
    <property type="entry name" value="Zinc finger protein 407"/>
    <property type="match status" value="1"/>
</dbReference>
<dbReference type="STRING" id="56484.A0A1Y2FW93"/>
<keyword evidence="5 11" id="KW-0863">Zinc-finger</keyword>
<dbReference type="Gene3D" id="3.30.160.60">
    <property type="entry name" value="Classic Zinc Finger"/>
    <property type="match status" value="2"/>
</dbReference>
<comment type="subcellular location">
    <subcellularLocation>
        <location evidence="1">Nucleus</location>
    </subcellularLocation>
</comment>
<reference evidence="13 14" key="1">
    <citation type="submission" date="2016-07" db="EMBL/GenBank/DDBJ databases">
        <title>Pervasive Adenine N6-methylation of Active Genes in Fungi.</title>
        <authorList>
            <consortium name="DOE Joint Genome Institute"/>
            <person name="Mondo S.J."/>
            <person name="Dannebaum R.O."/>
            <person name="Kuo R.C."/>
            <person name="Labutti K."/>
            <person name="Haridas S."/>
            <person name="Kuo A."/>
            <person name="Salamov A."/>
            <person name="Ahrendt S.R."/>
            <person name="Lipzen A."/>
            <person name="Sullivan W."/>
            <person name="Andreopoulos W.B."/>
            <person name="Clum A."/>
            <person name="Lindquist E."/>
            <person name="Daum C."/>
            <person name="Ramamoorthy G.K."/>
            <person name="Gryganskyi A."/>
            <person name="Culley D."/>
            <person name="Magnuson J.K."/>
            <person name="James T.Y."/>
            <person name="O'Malley M.A."/>
            <person name="Stajich J.E."/>
            <person name="Spatafora J.W."/>
            <person name="Visel A."/>
            <person name="Grigoriev I.V."/>
        </authorList>
    </citation>
    <scope>NUCLEOTIDE SEQUENCE [LARGE SCALE GENOMIC DNA]</scope>
    <source>
        <strain evidence="13 14">12-1054</strain>
    </source>
</reference>
<dbReference type="GeneID" id="63783621"/>
<keyword evidence="10" id="KW-0539">Nucleus</keyword>
<dbReference type="EMBL" id="MCFI01000002">
    <property type="protein sequence ID" value="ORY86935.1"/>
    <property type="molecule type" value="Genomic_DNA"/>
</dbReference>
<organism evidence="13 14">
    <name type="scientific">Protomyces lactucae-debilis</name>
    <dbReference type="NCBI Taxonomy" id="2754530"/>
    <lineage>
        <taxon>Eukaryota</taxon>
        <taxon>Fungi</taxon>
        <taxon>Dikarya</taxon>
        <taxon>Ascomycota</taxon>
        <taxon>Taphrinomycotina</taxon>
        <taxon>Taphrinomycetes</taxon>
        <taxon>Taphrinales</taxon>
        <taxon>Protomycetaceae</taxon>
        <taxon>Protomyces</taxon>
    </lineage>
</organism>
<sequence>FKCDQCPQSFQRSHDLKRHKRIHLAIKPFPCPSCDKSFSRKDALKRHILVKQC</sequence>
<dbReference type="Proteomes" id="UP000193685">
    <property type="component" value="Unassembled WGS sequence"/>
</dbReference>
<feature type="non-terminal residue" evidence="13">
    <location>
        <position position="53"/>
    </location>
</feature>
<keyword evidence="6" id="KW-0862">Zinc</keyword>
<evidence type="ECO:0000256" key="6">
    <source>
        <dbReference type="ARBA" id="ARBA00022833"/>
    </source>
</evidence>
<dbReference type="FunFam" id="3.30.160.60:FF:000072">
    <property type="entry name" value="zinc finger protein 143 isoform X1"/>
    <property type="match status" value="1"/>
</dbReference>
<evidence type="ECO:0000256" key="2">
    <source>
        <dbReference type="ARBA" id="ARBA00006991"/>
    </source>
</evidence>
<dbReference type="InterPro" id="IPR036236">
    <property type="entry name" value="Znf_C2H2_sf"/>
</dbReference>
<dbReference type="AlphaFoldDB" id="A0A1Y2FW93"/>
<dbReference type="GO" id="GO:0000981">
    <property type="term" value="F:DNA-binding transcription factor activity, RNA polymerase II-specific"/>
    <property type="evidence" value="ECO:0007669"/>
    <property type="project" value="UniProtKB-ARBA"/>
</dbReference>
<evidence type="ECO:0000256" key="11">
    <source>
        <dbReference type="PROSITE-ProRule" id="PRU00042"/>
    </source>
</evidence>
<gene>
    <name evidence="13" type="ORF">BCR37DRAFT_331457</name>
</gene>
<evidence type="ECO:0000256" key="1">
    <source>
        <dbReference type="ARBA" id="ARBA00004123"/>
    </source>
</evidence>
<dbReference type="PANTHER" id="PTHR23235:SF120">
    <property type="entry name" value="KRUPPEL-LIKE FACTOR 15"/>
    <property type="match status" value="1"/>
</dbReference>
<dbReference type="SUPFAM" id="SSF57667">
    <property type="entry name" value="beta-beta-alpha zinc fingers"/>
    <property type="match status" value="1"/>
</dbReference>
<evidence type="ECO:0000256" key="10">
    <source>
        <dbReference type="ARBA" id="ARBA00023242"/>
    </source>
</evidence>
<dbReference type="SMART" id="SM00355">
    <property type="entry name" value="ZnF_C2H2"/>
    <property type="match status" value="2"/>
</dbReference>
<keyword evidence="4" id="KW-0677">Repeat</keyword>
<comment type="similarity">
    <text evidence="2">Belongs to the krueppel C2H2-type zinc-finger protein family.</text>
</comment>
<feature type="domain" description="C2H2-type" evidence="12">
    <location>
        <begin position="1"/>
        <end position="28"/>
    </location>
</feature>
<feature type="domain" description="C2H2-type" evidence="12">
    <location>
        <begin position="29"/>
        <end position="47"/>
    </location>
</feature>
<dbReference type="OMA" id="PCTICPK"/>
<evidence type="ECO:0000256" key="3">
    <source>
        <dbReference type="ARBA" id="ARBA00022723"/>
    </source>
</evidence>